<organism evidence="1 2">
    <name type="scientific">Cirrhinus mrigala</name>
    <name type="common">Mrigala</name>
    <dbReference type="NCBI Taxonomy" id="683832"/>
    <lineage>
        <taxon>Eukaryota</taxon>
        <taxon>Metazoa</taxon>
        <taxon>Chordata</taxon>
        <taxon>Craniata</taxon>
        <taxon>Vertebrata</taxon>
        <taxon>Euteleostomi</taxon>
        <taxon>Actinopterygii</taxon>
        <taxon>Neopterygii</taxon>
        <taxon>Teleostei</taxon>
        <taxon>Ostariophysi</taxon>
        <taxon>Cypriniformes</taxon>
        <taxon>Cyprinidae</taxon>
        <taxon>Labeoninae</taxon>
        <taxon>Labeonini</taxon>
        <taxon>Cirrhinus</taxon>
    </lineage>
</organism>
<protein>
    <submittedName>
        <fullName evidence="1">Uncharacterized protein</fullName>
    </submittedName>
</protein>
<accession>A0ABD0MG51</accession>
<name>A0ABD0MG51_CIRMR</name>
<proteinExistence type="predicted"/>
<gene>
    <name evidence="1" type="ORF">M9458_056971</name>
</gene>
<dbReference type="AlphaFoldDB" id="A0ABD0MG51"/>
<sequence>MKEISPRPIGSSGPDLHNGLGPVSFGTTVQYRLGSIFLHLDQNWASSGPDVDFYMVIWPICGPDLGRFHTGSGLVKSRIWSSNNLDLGQYHTGSGPVPCQIWAS</sequence>
<evidence type="ECO:0000313" key="1">
    <source>
        <dbReference type="EMBL" id="KAL0147732.1"/>
    </source>
</evidence>
<comment type="caution">
    <text evidence="1">The sequence shown here is derived from an EMBL/GenBank/DDBJ whole genome shotgun (WGS) entry which is preliminary data.</text>
</comment>
<evidence type="ECO:0000313" key="2">
    <source>
        <dbReference type="Proteomes" id="UP001529510"/>
    </source>
</evidence>
<dbReference type="EMBL" id="JAMKFB020000727">
    <property type="protein sequence ID" value="KAL0147732.1"/>
    <property type="molecule type" value="Genomic_DNA"/>
</dbReference>
<keyword evidence="2" id="KW-1185">Reference proteome</keyword>
<dbReference type="Proteomes" id="UP001529510">
    <property type="component" value="Unassembled WGS sequence"/>
</dbReference>
<reference evidence="1 2" key="1">
    <citation type="submission" date="2024-05" db="EMBL/GenBank/DDBJ databases">
        <title>Genome sequencing and assembly of Indian major carp, Cirrhinus mrigala (Hamilton, 1822).</title>
        <authorList>
            <person name="Mohindra V."/>
            <person name="Chowdhury L.M."/>
            <person name="Lal K."/>
            <person name="Jena J.K."/>
        </authorList>
    </citation>
    <scope>NUCLEOTIDE SEQUENCE [LARGE SCALE GENOMIC DNA]</scope>
    <source>
        <strain evidence="1">CM1030</strain>
        <tissue evidence="1">Blood</tissue>
    </source>
</reference>